<reference evidence="23" key="1">
    <citation type="submission" date="2020-06" db="EMBL/GenBank/DDBJ databases">
        <authorList>
            <person name="Li T."/>
            <person name="Hu X."/>
            <person name="Zhang T."/>
            <person name="Song X."/>
            <person name="Zhang H."/>
            <person name="Dai N."/>
            <person name="Sheng W."/>
            <person name="Hou X."/>
            <person name="Wei L."/>
        </authorList>
    </citation>
    <scope>NUCLEOTIDE SEQUENCE</scope>
    <source>
        <strain evidence="23">KEN8</strain>
        <tissue evidence="23">Leaf</tissue>
    </source>
</reference>
<evidence type="ECO:0000256" key="11">
    <source>
        <dbReference type="ARBA" id="ARBA00022836"/>
    </source>
</evidence>
<sequence>MIIRSPEPEVKIFVDKDPVKTSFEQWAKPGHFSRTIAKGPDTTTWIWNLHADAHDFDGHTSDLEEISRKVFSAHFGQLSIIFLWLSGMYFHGARFSNYEAWLSDPTHIGPSAQIWRASGITSELQLYCTAIGALVFAALMLFAGWFHYHKAAPKLAWFQDVESMLNHHLAGLLGLGSLSWAGHQREQPHFHLELVKICGLSYFRGGLDPVTGGLWLTDIAHHHLAIAILFLIAGHMYRTNWGIGHGLKDILEAHKGPFTGQGHKGLYEILTTSWHAQLSLNLAMLGSLTIVVAHHMYSMPPYPYLATDYGTQLSLFTHHMWIGGFLIVGCCACSHFMVRDYDPTTRYNDLLDRVLRHRDAIISHLNWACIFLGFHSFGLYIHNDTMSALGRPQDMFSDTAIQLQPVFAQWIQNTHALAPGATAPGATASTSLTWGCSRLIPDKANLGFRFPCDGPGRGGTCQVSAWDHVFLGLFWMYNSISVVIFRKMQSDVWGSISDQGVVTHITGGNFAQSSITINGWLRILMGTGIPAWQGNFESWVQDPLHVRPIAHAIWDPHFGKPAVEAFTRGGALGPVNISLILVFISGGWLHLQPKWKPSVSWFKNAESRLNHHLSGLFGVSSLAWTGHLVHVAIPGSRGEYVRWNNFLDVLPHPQGLGPLFTGQWNLYAQNPDSSSHLFGTSKEQELPF</sequence>
<keyword evidence="17" id="KW-0408">Iron</keyword>
<protein>
    <recommendedName>
        <fullName evidence="4">photosystem I</fullName>
        <ecNumber evidence="4">1.97.1.12</ecNumber>
    </recommendedName>
</protein>
<accession>A0AAW2J580</accession>
<dbReference type="GO" id="GO:0015979">
    <property type="term" value="P:photosynthesis"/>
    <property type="evidence" value="ECO:0007669"/>
    <property type="project" value="UniProtKB-KW"/>
</dbReference>
<keyword evidence="10" id="KW-0479">Metal-binding</keyword>
<keyword evidence="16" id="KW-0560">Oxidoreductase</keyword>
<feature type="transmembrane region" description="Helical" evidence="22">
    <location>
        <begin position="465"/>
        <end position="485"/>
    </location>
</feature>
<dbReference type="GO" id="GO:0051539">
    <property type="term" value="F:4 iron, 4 sulfur cluster binding"/>
    <property type="evidence" value="ECO:0007669"/>
    <property type="project" value="UniProtKB-KW"/>
</dbReference>
<evidence type="ECO:0000256" key="12">
    <source>
        <dbReference type="ARBA" id="ARBA00022842"/>
    </source>
</evidence>
<evidence type="ECO:0000256" key="3">
    <source>
        <dbReference type="ARBA" id="ARBA00010598"/>
    </source>
</evidence>
<evidence type="ECO:0000256" key="22">
    <source>
        <dbReference type="SAM" id="Phobius"/>
    </source>
</evidence>
<evidence type="ECO:0000256" key="8">
    <source>
        <dbReference type="ARBA" id="ARBA00022531"/>
    </source>
</evidence>
<dbReference type="GO" id="GO:0016168">
    <property type="term" value="F:chlorophyll binding"/>
    <property type="evidence" value="ECO:0007669"/>
    <property type="project" value="UniProtKB-KW"/>
</dbReference>
<comment type="function">
    <text evidence="1">PsaA and PsaB bind P700, the primary electron donor of photosystem I (PSI), as well as the electron acceptors A0, A1 and FX. PSI is a plastocyanin-ferredoxin oxidoreductase, converting photonic excitation into a charge separation, which transfers an electron from the donor P700 chlorophyll pair to the spectroscopically characterized acceptors A0, A1, FX, FA and FB in turn. Oxidized P700 is reduced on the lumenal side of the thylakoid membrane by plastocyanin.</text>
</comment>
<evidence type="ECO:0000256" key="17">
    <source>
        <dbReference type="ARBA" id="ARBA00023004"/>
    </source>
</evidence>
<feature type="transmembrane region" description="Helical" evidence="22">
    <location>
        <begin position="359"/>
        <end position="381"/>
    </location>
</feature>
<keyword evidence="13" id="KW-0249">Electron transport</keyword>
<dbReference type="PANTHER" id="PTHR30128:SF19">
    <property type="entry name" value="PHOTOSYSTEM I P700 CHLOROPHYLL A APOPROTEIN A1-RELATED"/>
    <property type="match status" value="1"/>
</dbReference>
<evidence type="ECO:0000256" key="7">
    <source>
        <dbReference type="ARBA" id="ARBA00022494"/>
    </source>
</evidence>
<keyword evidence="6" id="KW-0004">4Fe-4S</keyword>
<feature type="transmembrane region" description="Helical" evidence="22">
    <location>
        <begin position="126"/>
        <end position="148"/>
    </location>
</feature>
<keyword evidence="8" id="KW-0602">Photosynthesis</keyword>
<comment type="caution">
    <text evidence="23">The sequence shown here is derived from an EMBL/GenBank/DDBJ whole genome shotgun (WGS) entry which is preliminary data.</text>
</comment>
<evidence type="ECO:0000256" key="14">
    <source>
        <dbReference type="ARBA" id="ARBA00022989"/>
    </source>
</evidence>
<feature type="transmembrane region" description="Helical" evidence="22">
    <location>
        <begin position="570"/>
        <end position="591"/>
    </location>
</feature>
<feature type="transmembrane region" description="Helical" evidence="22">
    <location>
        <begin position="611"/>
        <end position="633"/>
    </location>
</feature>
<dbReference type="GO" id="GO:0009522">
    <property type="term" value="C:photosystem I"/>
    <property type="evidence" value="ECO:0007669"/>
    <property type="project" value="UniProtKB-KW"/>
</dbReference>
<evidence type="ECO:0000256" key="19">
    <source>
        <dbReference type="ARBA" id="ARBA00023136"/>
    </source>
</evidence>
<dbReference type="InterPro" id="IPR036408">
    <property type="entry name" value="PSI_PsaA/B_sf"/>
</dbReference>
<evidence type="ECO:0000256" key="2">
    <source>
        <dbReference type="ARBA" id="ARBA00004141"/>
    </source>
</evidence>
<dbReference type="PROSITE" id="PS00419">
    <property type="entry name" value="PHOTOSYSTEM_I_PSAAB"/>
    <property type="match status" value="1"/>
</dbReference>
<keyword evidence="5" id="KW-0813">Transport</keyword>
<comment type="similarity">
    <text evidence="3">Belongs to the PsaA/PsaB family.</text>
</comment>
<evidence type="ECO:0000256" key="4">
    <source>
        <dbReference type="ARBA" id="ARBA00013197"/>
    </source>
</evidence>
<keyword evidence="19 22" id="KW-0472">Membrane</keyword>
<keyword evidence="12" id="KW-0460">Magnesium</keyword>
<dbReference type="Pfam" id="PF00223">
    <property type="entry name" value="PsaA_PsaB"/>
    <property type="match status" value="5"/>
</dbReference>
<evidence type="ECO:0000256" key="21">
    <source>
        <dbReference type="ARBA" id="ARBA00048912"/>
    </source>
</evidence>
<keyword evidence="11" id="KW-0603">Photosystem I</keyword>
<evidence type="ECO:0000313" key="23">
    <source>
        <dbReference type="EMBL" id="KAL0289715.1"/>
    </source>
</evidence>
<dbReference type="GO" id="GO:0009535">
    <property type="term" value="C:chloroplast thylakoid membrane"/>
    <property type="evidence" value="ECO:0007669"/>
    <property type="project" value="TreeGrafter"/>
</dbReference>
<evidence type="ECO:0000256" key="20">
    <source>
        <dbReference type="ARBA" id="ARBA00026002"/>
    </source>
</evidence>
<evidence type="ECO:0000256" key="1">
    <source>
        <dbReference type="ARBA" id="ARBA00003162"/>
    </source>
</evidence>
<comment type="subcellular location">
    <subcellularLocation>
        <location evidence="2">Membrane</location>
        <topology evidence="2">Multi-pass membrane protein</topology>
    </subcellularLocation>
</comment>
<dbReference type="GO" id="GO:0016491">
    <property type="term" value="F:oxidoreductase activity"/>
    <property type="evidence" value="ECO:0007669"/>
    <property type="project" value="UniProtKB-KW"/>
</dbReference>
<dbReference type="EMBL" id="JACGWM010001678">
    <property type="protein sequence ID" value="KAL0289715.1"/>
    <property type="molecule type" value="Genomic_DNA"/>
</dbReference>
<evidence type="ECO:0000256" key="5">
    <source>
        <dbReference type="ARBA" id="ARBA00022448"/>
    </source>
</evidence>
<organism evidence="23">
    <name type="scientific">Sesamum calycinum</name>
    <dbReference type="NCBI Taxonomy" id="2727403"/>
    <lineage>
        <taxon>Eukaryota</taxon>
        <taxon>Viridiplantae</taxon>
        <taxon>Streptophyta</taxon>
        <taxon>Embryophyta</taxon>
        <taxon>Tracheophyta</taxon>
        <taxon>Spermatophyta</taxon>
        <taxon>Magnoliopsida</taxon>
        <taxon>eudicotyledons</taxon>
        <taxon>Gunneridae</taxon>
        <taxon>Pentapetalae</taxon>
        <taxon>asterids</taxon>
        <taxon>lamiids</taxon>
        <taxon>Lamiales</taxon>
        <taxon>Pedaliaceae</taxon>
        <taxon>Sesamum</taxon>
    </lineage>
</organism>
<keyword evidence="9 22" id="KW-0812">Transmembrane</keyword>
<name>A0AAW2J580_9LAMI</name>
<feature type="transmembrane region" description="Helical" evidence="22">
    <location>
        <begin position="318"/>
        <end position="338"/>
    </location>
</feature>
<keyword evidence="14 22" id="KW-1133">Transmembrane helix</keyword>
<comment type="catalytic activity">
    <reaction evidence="21">
        <text>reduced [plastocyanin] + hnu + oxidized [2Fe-2S]-[ferredoxin] = oxidized [plastocyanin] + reduced [2Fe-2S]-[ferredoxin]</text>
        <dbReference type="Rhea" id="RHEA:30407"/>
        <dbReference type="Rhea" id="RHEA-COMP:10000"/>
        <dbReference type="Rhea" id="RHEA-COMP:10001"/>
        <dbReference type="Rhea" id="RHEA-COMP:10039"/>
        <dbReference type="Rhea" id="RHEA-COMP:10040"/>
        <dbReference type="ChEBI" id="CHEBI:29036"/>
        <dbReference type="ChEBI" id="CHEBI:30212"/>
        <dbReference type="ChEBI" id="CHEBI:33737"/>
        <dbReference type="ChEBI" id="CHEBI:33738"/>
        <dbReference type="ChEBI" id="CHEBI:49552"/>
        <dbReference type="EC" id="1.97.1.12"/>
    </reaction>
</comment>
<evidence type="ECO:0000256" key="10">
    <source>
        <dbReference type="ARBA" id="ARBA00022723"/>
    </source>
</evidence>
<keyword evidence="15" id="KW-0157">Chromophore</keyword>
<reference evidence="23" key="2">
    <citation type="journal article" date="2024" name="Plant">
        <title>Genomic evolution and insights into agronomic trait innovations of Sesamum species.</title>
        <authorList>
            <person name="Miao H."/>
            <person name="Wang L."/>
            <person name="Qu L."/>
            <person name="Liu H."/>
            <person name="Sun Y."/>
            <person name="Le M."/>
            <person name="Wang Q."/>
            <person name="Wei S."/>
            <person name="Zheng Y."/>
            <person name="Lin W."/>
            <person name="Duan Y."/>
            <person name="Cao H."/>
            <person name="Xiong S."/>
            <person name="Wang X."/>
            <person name="Wei L."/>
            <person name="Li C."/>
            <person name="Ma Q."/>
            <person name="Ju M."/>
            <person name="Zhao R."/>
            <person name="Li G."/>
            <person name="Mu C."/>
            <person name="Tian Q."/>
            <person name="Mei H."/>
            <person name="Zhang T."/>
            <person name="Gao T."/>
            <person name="Zhang H."/>
        </authorList>
    </citation>
    <scope>NUCLEOTIDE SEQUENCE</scope>
    <source>
        <strain evidence="23">KEN8</strain>
    </source>
</reference>
<feature type="transmembrane region" description="Helical" evidence="22">
    <location>
        <begin position="278"/>
        <end position="298"/>
    </location>
</feature>
<evidence type="ECO:0000256" key="6">
    <source>
        <dbReference type="ARBA" id="ARBA00022485"/>
    </source>
</evidence>
<dbReference type="EC" id="1.97.1.12" evidence="4"/>
<evidence type="ECO:0000256" key="16">
    <source>
        <dbReference type="ARBA" id="ARBA00023002"/>
    </source>
</evidence>
<dbReference type="InterPro" id="IPR020586">
    <property type="entry name" value="PSI_PsaA/B_CS"/>
</dbReference>
<keyword evidence="18" id="KW-0411">Iron-sulfur</keyword>
<dbReference type="SUPFAM" id="SSF81558">
    <property type="entry name" value="Photosystem I subunits PsaA/PsaB"/>
    <property type="match status" value="2"/>
</dbReference>
<evidence type="ECO:0000256" key="15">
    <source>
        <dbReference type="ARBA" id="ARBA00022991"/>
    </source>
</evidence>
<keyword evidence="7" id="KW-0148">Chlorophyll</keyword>
<dbReference type="GO" id="GO:0046872">
    <property type="term" value="F:metal ion binding"/>
    <property type="evidence" value="ECO:0007669"/>
    <property type="project" value="UniProtKB-KW"/>
</dbReference>
<evidence type="ECO:0000256" key="18">
    <source>
        <dbReference type="ARBA" id="ARBA00023014"/>
    </source>
</evidence>
<evidence type="ECO:0000256" key="13">
    <source>
        <dbReference type="ARBA" id="ARBA00022982"/>
    </source>
</evidence>
<feature type="transmembrane region" description="Helical" evidence="22">
    <location>
        <begin position="219"/>
        <end position="237"/>
    </location>
</feature>
<gene>
    <name evidence="23" type="ORF">Scaly_2694200</name>
</gene>
<dbReference type="PANTHER" id="PTHR30128">
    <property type="entry name" value="OUTER MEMBRANE PROTEIN, OMPA-RELATED"/>
    <property type="match status" value="1"/>
</dbReference>
<dbReference type="AlphaFoldDB" id="A0AAW2J580"/>
<dbReference type="Gene3D" id="1.20.1130.10">
    <property type="entry name" value="Photosystem I PsaA/PsaB"/>
    <property type="match status" value="6"/>
</dbReference>
<evidence type="ECO:0000256" key="9">
    <source>
        <dbReference type="ARBA" id="ARBA00022692"/>
    </source>
</evidence>
<comment type="subunit">
    <text evidence="20">The PsaA/B heterodimer binds the P700 chlorophyll special pair and subsequent electron acceptors. PSI consists of a core antenna complex that captures photons, and an electron transfer chain that converts photonic excitation into a charge separation. The eukaryotic PSI reaction center is composed of at least 11 subunits.</text>
</comment>
<proteinExistence type="inferred from homology"/>
<dbReference type="InterPro" id="IPR001280">
    <property type="entry name" value="PSI_PsaA/B"/>
</dbReference>